<reference evidence="3" key="1">
    <citation type="submission" date="2014-05" db="EMBL/GenBank/DDBJ databases">
        <title>The transcriptome of the halophilic microalga Tetraselmis sp. GSL018 isolated from the Great Salt Lake, Utah.</title>
        <authorList>
            <person name="Jinkerson R.E."/>
            <person name="D'Adamo S."/>
            <person name="Posewitz M.C."/>
        </authorList>
    </citation>
    <scope>NUCLEOTIDE SEQUENCE</scope>
    <source>
        <strain evidence="3">GSL018</strain>
    </source>
</reference>
<proteinExistence type="predicted"/>
<feature type="compositionally biased region" description="Basic and acidic residues" evidence="2">
    <location>
        <begin position="240"/>
        <end position="262"/>
    </location>
</feature>
<feature type="coiled-coil region" evidence="1">
    <location>
        <begin position="44"/>
        <end position="92"/>
    </location>
</feature>
<dbReference type="AlphaFoldDB" id="A0A061RDL4"/>
<dbReference type="EMBL" id="GBEZ01017609">
    <property type="protein sequence ID" value="JAC68740.1"/>
    <property type="molecule type" value="Transcribed_RNA"/>
</dbReference>
<protein>
    <submittedName>
        <fullName evidence="3">Uncharacterized protein</fullName>
    </submittedName>
</protein>
<feature type="region of interest" description="Disordered" evidence="2">
    <location>
        <begin position="286"/>
        <end position="358"/>
    </location>
</feature>
<name>A0A061RDL4_9CHLO</name>
<feature type="compositionally biased region" description="Basic and acidic residues" evidence="2">
    <location>
        <begin position="332"/>
        <end position="341"/>
    </location>
</feature>
<feature type="compositionally biased region" description="Polar residues" evidence="2">
    <location>
        <begin position="345"/>
        <end position="358"/>
    </location>
</feature>
<organism evidence="3">
    <name type="scientific">Tetraselmis sp. GSL018</name>
    <dbReference type="NCBI Taxonomy" id="582737"/>
    <lineage>
        <taxon>Eukaryota</taxon>
        <taxon>Viridiplantae</taxon>
        <taxon>Chlorophyta</taxon>
        <taxon>core chlorophytes</taxon>
        <taxon>Chlorodendrophyceae</taxon>
        <taxon>Chlorodendrales</taxon>
        <taxon>Chlorodendraceae</taxon>
        <taxon>Tetraselmis</taxon>
    </lineage>
</organism>
<gene>
    <name evidence="3" type="ORF">TSPGSL018_8025</name>
</gene>
<sequence>MLNVFLDMWAGMCPDGSGSPDRLAREETRQLEGTKTLGELADEVRELRRVKVKLGAEIEQLRSAYQAELRKSENLTRRLEVLEDECESLRGSGPCEAEAAAAALEHEGDAGSAGRERGATCEAAAQAGEAGADQLQSMQDLVRSLEGERSALRLQLKQKEEELARHRDEDKLWWQERRIQELEAQCKRLEGAVASRDVVANQVDKQREAQLRERERVLEERLTQAEVQMRTSLEMQAALEEERKNLEEEKRTLESEVQRQEEAAAELQGVLASFFPDEMYTSMFELPLSGGHAAGPIPEQEPLPPPPPSEAAGPSTDEMMQSLHVRLNDIANKWKRDDPRAFPKTPTSGASRTSFERA</sequence>
<accession>A0A061RDL4</accession>
<keyword evidence="1" id="KW-0175">Coiled coil</keyword>
<evidence type="ECO:0000313" key="3">
    <source>
        <dbReference type="EMBL" id="JAC68740.1"/>
    </source>
</evidence>
<evidence type="ECO:0000256" key="2">
    <source>
        <dbReference type="SAM" id="MobiDB-lite"/>
    </source>
</evidence>
<feature type="region of interest" description="Disordered" evidence="2">
    <location>
        <begin position="240"/>
        <end position="263"/>
    </location>
</feature>
<feature type="compositionally biased region" description="Pro residues" evidence="2">
    <location>
        <begin position="299"/>
        <end position="309"/>
    </location>
</feature>
<evidence type="ECO:0000256" key="1">
    <source>
        <dbReference type="SAM" id="Coils"/>
    </source>
</evidence>